<evidence type="ECO:0000256" key="3">
    <source>
        <dbReference type="ARBA" id="ARBA00022782"/>
    </source>
</evidence>
<proteinExistence type="inferred from homology"/>
<evidence type="ECO:0000256" key="1">
    <source>
        <dbReference type="ARBA" id="ARBA00005405"/>
    </source>
</evidence>
<reference evidence="8 9" key="1">
    <citation type="journal article" date="2020" name="IScience">
        <title>Genome Sequencing of the Endangered Kingdonia uniflora (Circaeasteraceae, Ranunculales) Reveals Potential Mechanisms of Evolutionary Specialization.</title>
        <authorList>
            <person name="Sun Y."/>
            <person name="Deng T."/>
            <person name="Zhang A."/>
            <person name="Moore M.J."/>
            <person name="Landis J.B."/>
            <person name="Lin N."/>
            <person name="Zhang H."/>
            <person name="Zhang X."/>
            <person name="Huang J."/>
            <person name="Zhang X."/>
            <person name="Sun H."/>
            <person name="Wang H."/>
        </authorList>
    </citation>
    <scope>NUCLEOTIDE SEQUENCE [LARGE SCALE GENOMIC DNA]</scope>
    <source>
        <strain evidence="8">TB1705</strain>
        <tissue evidence="8">Leaf</tissue>
    </source>
</reference>
<keyword evidence="4 6" id="KW-0175">Coiled coil</keyword>
<comment type="similarity">
    <text evidence="1">Belongs to the FLX family.</text>
</comment>
<feature type="region of interest" description="Disordered" evidence="7">
    <location>
        <begin position="1"/>
        <end position="30"/>
    </location>
</feature>
<name>A0A7J7P607_9MAGN</name>
<comment type="caution">
    <text evidence="8">The sequence shown here is derived from an EMBL/GenBank/DDBJ whole genome shotgun (WGS) entry which is preliminary data.</text>
</comment>
<feature type="coiled-coil region" evidence="6">
    <location>
        <begin position="119"/>
        <end position="212"/>
    </location>
</feature>
<evidence type="ECO:0000256" key="6">
    <source>
        <dbReference type="SAM" id="Coils"/>
    </source>
</evidence>
<evidence type="ECO:0000313" key="9">
    <source>
        <dbReference type="Proteomes" id="UP000541444"/>
    </source>
</evidence>
<dbReference type="AlphaFoldDB" id="A0A7J7P607"/>
<evidence type="ECO:0000313" key="8">
    <source>
        <dbReference type="EMBL" id="KAF6174875.1"/>
    </source>
</evidence>
<feature type="coiled-coil region" evidence="6">
    <location>
        <begin position="56"/>
        <end position="90"/>
    </location>
</feature>
<evidence type="ECO:0008006" key="10">
    <source>
        <dbReference type="Google" id="ProtNLM"/>
    </source>
</evidence>
<evidence type="ECO:0000256" key="7">
    <source>
        <dbReference type="SAM" id="MobiDB-lite"/>
    </source>
</evidence>
<sequence>MAGRRAPRHVIDNGRRGGYPQESPYARPAPMGRHPVMLEEELEMQHADMRRLVTDNRRLADDRMGLQRELGAAKEELRRMNIAITEIRQEKDLHSRDLVEKGLKLEADLRATEPMRNEVLQLRAEVQKLNTMRQDLTGQVQNLTQEISRAQADNQSIPLLRAEIDNLRQELMRARDAFEYEKKTNVQLVEQRQVMEKNLVNMAREVEKLRADAGGRPWSAHAGGGYGMKLNSPEGGFASSYGDGYDLHSGAADKGPMYGVGSNSWGGIDKTRFGRR</sequence>
<keyword evidence="3" id="KW-0221">Differentiation</keyword>
<keyword evidence="9" id="KW-1185">Reference proteome</keyword>
<dbReference type="PANTHER" id="PTHR33405:SF20">
    <property type="entry name" value="PROTEIN FLX-LIKE 3"/>
    <property type="match status" value="1"/>
</dbReference>
<dbReference type="GO" id="GO:0009908">
    <property type="term" value="P:flower development"/>
    <property type="evidence" value="ECO:0007669"/>
    <property type="project" value="UniProtKB-KW"/>
</dbReference>
<evidence type="ECO:0000256" key="4">
    <source>
        <dbReference type="ARBA" id="ARBA00023054"/>
    </source>
</evidence>
<evidence type="ECO:0000256" key="5">
    <source>
        <dbReference type="ARBA" id="ARBA00023089"/>
    </source>
</evidence>
<dbReference type="InterPro" id="IPR040353">
    <property type="entry name" value="FLX/FLX-like"/>
</dbReference>
<keyword evidence="5" id="KW-0287">Flowering</keyword>
<dbReference type="GO" id="GO:0030154">
    <property type="term" value="P:cell differentiation"/>
    <property type="evidence" value="ECO:0007669"/>
    <property type="project" value="UniProtKB-KW"/>
</dbReference>
<evidence type="ECO:0000256" key="2">
    <source>
        <dbReference type="ARBA" id="ARBA00022473"/>
    </source>
</evidence>
<dbReference type="PANTHER" id="PTHR33405">
    <property type="entry name" value="PROTEIN FLX-LIKE 2"/>
    <property type="match status" value="1"/>
</dbReference>
<protein>
    <recommendedName>
        <fullName evidence="10">Protein FLX-like 3</fullName>
    </recommendedName>
</protein>
<feature type="region of interest" description="Disordered" evidence="7">
    <location>
        <begin position="252"/>
        <end position="276"/>
    </location>
</feature>
<gene>
    <name evidence="8" type="ORF">GIB67_026363</name>
</gene>
<dbReference type="EMBL" id="JACGCM010000223">
    <property type="protein sequence ID" value="KAF6174875.1"/>
    <property type="molecule type" value="Genomic_DNA"/>
</dbReference>
<accession>A0A7J7P607</accession>
<organism evidence="8 9">
    <name type="scientific">Kingdonia uniflora</name>
    <dbReference type="NCBI Taxonomy" id="39325"/>
    <lineage>
        <taxon>Eukaryota</taxon>
        <taxon>Viridiplantae</taxon>
        <taxon>Streptophyta</taxon>
        <taxon>Embryophyta</taxon>
        <taxon>Tracheophyta</taxon>
        <taxon>Spermatophyta</taxon>
        <taxon>Magnoliopsida</taxon>
        <taxon>Ranunculales</taxon>
        <taxon>Circaeasteraceae</taxon>
        <taxon>Kingdonia</taxon>
    </lineage>
</organism>
<dbReference type="OrthoDB" id="2018286at2759"/>
<dbReference type="Proteomes" id="UP000541444">
    <property type="component" value="Unassembled WGS sequence"/>
</dbReference>
<keyword evidence="2" id="KW-0217">Developmental protein</keyword>